<keyword evidence="4" id="KW-1185">Reference proteome</keyword>
<feature type="chain" id="PRO_5002206352" evidence="2">
    <location>
        <begin position="24"/>
        <end position="85"/>
    </location>
</feature>
<protein>
    <submittedName>
        <fullName evidence="3">Uncharacterized protein</fullName>
    </submittedName>
</protein>
<organism evidence="3 4">
    <name type="scientific">Laccaria amethystina LaAM-08-1</name>
    <dbReference type="NCBI Taxonomy" id="1095629"/>
    <lineage>
        <taxon>Eukaryota</taxon>
        <taxon>Fungi</taxon>
        <taxon>Dikarya</taxon>
        <taxon>Basidiomycota</taxon>
        <taxon>Agaricomycotina</taxon>
        <taxon>Agaricomycetes</taxon>
        <taxon>Agaricomycetidae</taxon>
        <taxon>Agaricales</taxon>
        <taxon>Agaricineae</taxon>
        <taxon>Hydnangiaceae</taxon>
        <taxon>Laccaria</taxon>
    </lineage>
</organism>
<accession>A0A0C9YAN6</accession>
<dbReference type="Proteomes" id="UP000054477">
    <property type="component" value="Unassembled WGS sequence"/>
</dbReference>
<keyword evidence="1" id="KW-0472">Membrane</keyword>
<dbReference type="EMBL" id="KN838563">
    <property type="protein sequence ID" value="KIK05098.1"/>
    <property type="molecule type" value="Genomic_DNA"/>
</dbReference>
<keyword evidence="1" id="KW-1133">Transmembrane helix</keyword>
<proteinExistence type="predicted"/>
<feature type="transmembrane region" description="Helical" evidence="1">
    <location>
        <begin position="39"/>
        <end position="58"/>
    </location>
</feature>
<evidence type="ECO:0000256" key="1">
    <source>
        <dbReference type="SAM" id="Phobius"/>
    </source>
</evidence>
<keyword evidence="1" id="KW-0812">Transmembrane</keyword>
<dbReference type="AlphaFoldDB" id="A0A0C9YAN6"/>
<keyword evidence="2" id="KW-0732">Signal</keyword>
<reference evidence="3 4" key="1">
    <citation type="submission" date="2014-04" db="EMBL/GenBank/DDBJ databases">
        <authorList>
            <consortium name="DOE Joint Genome Institute"/>
            <person name="Kuo A."/>
            <person name="Kohler A."/>
            <person name="Nagy L.G."/>
            <person name="Floudas D."/>
            <person name="Copeland A."/>
            <person name="Barry K.W."/>
            <person name="Cichocki N."/>
            <person name="Veneault-Fourrey C."/>
            <person name="LaButti K."/>
            <person name="Lindquist E.A."/>
            <person name="Lipzen A."/>
            <person name="Lundell T."/>
            <person name="Morin E."/>
            <person name="Murat C."/>
            <person name="Sun H."/>
            <person name="Tunlid A."/>
            <person name="Henrissat B."/>
            <person name="Grigoriev I.V."/>
            <person name="Hibbett D.S."/>
            <person name="Martin F."/>
            <person name="Nordberg H.P."/>
            <person name="Cantor M.N."/>
            <person name="Hua S.X."/>
        </authorList>
    </citation>
    <scope>NUCLEOTIDE SEQUENCE [LARGE SCALE GENOMIC DNA]</scope>
    <source>
        <strain evidence="3 4">LaAM-08-1</strain>
    </source>
</reference>
<name>A0A0C9YAN6_9AGAR</name>
<evidence type="ECO:0000256" key="2">
    <source>
        <dbReference type="SAM" id="SignalP"/>
    </source>
</evidence>
<gene>
    <name evidence="3" type="ORF">K443DRAFT_130526</name>
</gene>
<sequence length="85" mass="9090">MWIISASLIASSILVCALGKVLALASPLAHFHVASNSSIVGFWGLADPGVFSSFAIYFSSPRSRSTAIIHHFHGIQLCAFSISIW</sequence>
<evidence type="ECO:0000313" key="4">
    <source>
        <dbReference type="Proteomes" id="UP000054477"/>
    </source>
</evidence>
<reference evidence="4" key="2">
    <citation type="submission" date="2015-01" db="EMBL/GenBank/DDBJ databases">
        <title>Evolutionary Origins and Diversification of the Mycorrhizal Mutualists.</title>
        <authorList>
            <consortium name="DOE Joint Genome Institute"/>
            <consortium name="Mycorrhizal Genomics Consortium"/>
            <person name="Kohler A."/>
            <person name="Kuo A."/>
            <person name="Nagy L.G."/>
            <person name="Floudas D."/>
            <person name="Copeland A."/>
            <person name="Barry K.W."/>
            <person name="Cichocki N."/>
            <person name="Veneault-Fourrey C."/>
            <person name="LaButti K."/>
            <person name="Lindquist E.A."/>
            <person name="Lipzen A."/>
            <person name="Lundell T."/>
            <person name="Morin E."/>
            <person name="Murat C."/>
            <person name="Riley R."/>
            <person name="Ohm R."/>
            <person name="Sun H."/>
            <person name="Tunlid A."/>
            <person name="Henrissat B."/>
            <person name="Grigoriev I.V."/>
            <person name="Hibbett D.S."/>
            <person name="Martin F."/>
        </authorList>
    </citation>
    <scope>NUCLEOTIDE SEQUENCE [LARGE SCALE GENOMIC DNA]</scope>
    <source>
        <strain evidence="4">LaAM-08-1</strain>
    </source>
</reference>
<evidence type="ECO:0000313" key="3">
    <source>
        <dbReference type="EMBL" id="KIK05098.1"/>
    </source>
</evidence>
<feature type="signal peptide" evidence="2">
    <location>
        <begin position="1"/>
        <end position="23"/>
    </location>
</feature>
<dbReference type="OrthoDB" id="3020515at2759"/>
<dbReference type="HOGENOM" id="CLU_198485_0_0_1"/>